<dbReference type="PANTHER" id="PTHR38706:SF2">
    <property type="match status" value="1"/>
</dbReference>
<dbReference type="PANTHER" id="PTHR38706">
    <property type="entry name" value="SI:CH211-198C19.1-RELATED"/>
    <property type="match status" value="1"/>
</dbReference>
<feature type="transmembrane region" description="Helical" evidence="1">
    <location>
        <begin position="210"/>
        <end position="230"/>
    </location>
</feature>
<name>A0AAV6GVG6_9TELE</name>
<reference evidence="2" key="1">
    <citation type="submission" date="2020-10" db="EMBL/GenBank/DDBJ databases">
        <title>Chromosome-scale genome assembly of the Allis shad, Alosa alosa.</title>
        <authorList>
            <person name="Margot Z."/>
            <person name="Christophe K."/>
            <person name="Cabau C."/>
            <person name="Louis A."/>
            <person name="Berthelot C."/>
            <person name="Parey E."/>
            <person name="Roest Crollius H."/>
            <person name="Montfort J."/>
            <person name="Robinson-Rechavi M."/>
            <person name="Bucao C."/>
            <person name="Bouchez O."/>
            <person name="Gislard M."/>
            <person name="Lluch J."/>
            <person name="Milhes M."/>
            <person name="Lampietro C."/>
            <person name="Lopez Roques C."/>
            <person name="Donnadieu C."/>
            <person name="Braasch I."/>
            <person name="Desvignes T."/>
            <person name="Postlethwait J."/>
            <person name="Bobe J."/>
            <person name="Guiguen Y."/>
        </authorList>
    </citation>
    <scope>NUCLEOTIDE SEQUENCE</scope>
    <source>
        <strain evidence="2">M-15738</strain>
        <tissue evidence="2">Blood</tissue>
    </source>
</reference>
<sequence length="231" mass="26521">MPAQTLNVLSQLRNSQFGRPKPRHGLRLLFWFANDFVGFDYNNQMVATDNPAHGSYGFKPFHNRIDNGNSPLLPHQYERYYEVGNLNQPKALQLPSYVRQHHTNPQYNSNTDRLIVVMGSGMNIIDRVYVTQHSDRTHFSSDDTFRISQGLIDNIRRLDLDDFLAQMGEQERSVLQSSFSSSQQPAFQPYTPPAYRRAQSSDECPSICEVVAFVLILFLFLMLAGQRGLIF</sequence>
<keyword evidence="1" id="KW-0472">Membrane</keyword>
<evidence type="ECO:0000256" key="1">
    <source>
        <dbReference type="SAM" id="Phobius"/>
    </source>
</evidence>
<protein>
    <submittedName>
        <fullName evidence="2">Uncharacterized protein</fullName>
    </submittedName>
</protein>
<proteinExistence type="predicted"/>
<dbReference type="Proteomes" id="UP000823561">
    <property type="component" value="Chromosome 8"/>
</dbReference>
<organism evidence="2 3">
    <name type="scientific">Alosa alosa</name>
    <name type="common">allis shad</name>
    <dbReference type="NCBI Taxonomy" id="278164"/>
    <lineage>
        <taxon>Eukaryota</taxon>
        <taxon>Metazoa</taxon>
        <taxon>Chordata</taxon>
        <taxon>Craniata</taxon>
        <taxon>Vertebrata</taxon>
        <taxon>Euteleostomi</taxon>
        <taxon>Actinopterygii</taxon>
        <taxon>Neopterygii</taxon>
        <taxon>Teleostei</taxon>
        <taxon>Clupei</taxon>
        <taxon>Clupeiformes</taxon>
        <taxon>Clupeoidei</taxon>
        <taxon>Clupeidae</taxon>
        <taxon>Alosa</taxon>
    </lineage>
</organism>
<gene>
    <name evidence="2" type="ORF">AALO_G00119080</name>
</gene>
<keyword evidence="1" id="KW-0812">Transmembrane</keyword>
<keyword evidence="1" id="KW-1133">Transmembrane helix</keyword>
<keyword evidence="3" id="KW-1185">Reference proteome</keyword>
<dbReference type="AlphaFoldDB" id="A0AAV6GVG6"/>
<comment type="caution">
    <text evidence="2">The sequence shown here is derived from an EMBL/GenBank/DDBJ whole genome shotgun (WGS) entry which is preliminary data.</text>
</comment>
<evidence type="ECO:0000313" key="2">
    <source>
        <dbReference type="EMBL" id="KAG5277566.1"/>
    </source>
</evidence>
<accession>A0AAV6GVG6</accession>
<evidence type="ECO:0000313" key="3">
    <source>
        <dbReference type="Proteomes" id="UP000823561"/>
    </source>
</evidence>
<dbReference type="EMBL" id="JADWDJ010000008">
    <property type="protein sequence ID" value="KAG5277566.1"/>
    <property type="molecule type" value="Genomic_DNA"/>
</dbReference>